<dbReference type="VEuPathDB" id="FungiDB:PV08_01794"/>
<dbReference type="SUPFAM" id="SSF57850">
    <property type="entry name" value="RING/U-box"/>
    <property type="match status" value="1"/>
</dbReference>
<dbReference type="GeneID" id="27328877"/>
<evidence type="ECO:0000256" key="1">
    <source>
        <dbReference type="ARBA" id="ARBA00022723"/>
    </source>
</evidence>
<dbReference type="GO" id="GO:0008270">
    <property type="term" value="F:zinc ion binding"/>
    <property type="evidence" value="ECO:0007669"/>
    <property type="project" value="UniProtKB-KW"/>
</dbReference>
<dbReference type="RefSeq" id="XP_016241430.1">
    <property type="nucleotide sequence ID" value="XM_016376154.1"/>
</dbReference>
<dbReference type="OrthoDB" id="3734019at2759"/>
<feature type="compositionally biased region" description="Basic and acidic residues" evidence="5">
    <location>
        <begin position="37"/>
        <end position="53"/>
    </location>
</feature>
<reference evidence="7 8" key="1">
    <citation type="submission" date="2015-01" db="EMBL/GenBank/DDBJ databases">
        <title>The Genome Sequence of Exophiala spinifera CBS89968.</title>
        <authorList>
            <consortium name="The Broad Institute Genomics Platform"/>
            <person name="Cuomo C."/>
            <person name="de Hoog S."/>
            <person name="Gorbushina A."/>
            <person name="Stielow B."/>
            <person name="Teixiera M."/>
            <person name="Abouelleil A."/>
            <person name="Chapman S.B."/>
            <person name="Priest M."/>
            <person name="Young S.K."/>
            <person name="Wortman J."/>
            <person name="Nusbaum C."/>
            <person name="Birren B."/>
        </authorList>
    </citation>
    <scope>NUCLEOTIDE SEQUENCE [LARGE SCALE GENOMIC DNA]</scope>
    <source>
        <strain evidence="7 8">CBS 89968</strain>
    </source>
</reference>
<feature type="region of interest" description="Disordered" evidence="5">
    <location>
        <begin position="1"/>
        <end position="53"/>
    </location>
</feature>
<name>A0A0D2CCI6_9EURO</name>
<keyword evidence="2 4" id="KW-0863">Zinc-finger</keyword>
<evidence type="ECO:0000313" key="7">
    <source>
        <dbReference type="EMBL" id="KIW21214.1"/>
    </source>
</evidence>
<dbReference type="InterPro" id="IPR043145">
    <property type="entry name" value="Znf_ZZ_sf"/>
</dbReference>
<sequence>MPSIRALSRRFTTGDIDNSDERPLTPPPPYVSDDEEICHAKDSKENPSDGLERDLSSLDIKFDSIPDLSLTNPAASRRDDSGPSTSSSGLSKRQMAKNYFLDFCYFPNDYDQRLAKYPDTQLKKQEAVKTRICYSSMCSIISGTAFAVPSHGASAGICVWAARRWYVAAKKLKFIKAELVNRGIELRPFLHRDWIIPASVAITCLAVGMGVDFGLAGAVPLGHAEHTLSGGGQIQPDSGTATQGLQHAGNVTVAHAADPALQTGTGSHIQSALHLQHGAEPAGALEWHQSLHEKIQSAAQNWGSGFRDQIESLFGSTHHAISSGFTPDQTYEGAAAWIAGAESAQLVEKQIMALLSMQVVQQVCERLDYESILPRYNHNIKCNSLPWATDIICSRCETNVSKGKFYHCLECRKPKDNQACTTTPTTLCIRCYESGRTCPGDDTHNFYAFPRAKFASYSQDTPYQKHQPRGQAPTGQATCSDCHARIDKGAFYHCSKCKGGTFDLCDECFELGEHCLDNGHVLVKFYAWKYIRHVDKTRKALWRCANERCVRPDRKNEFFFSKS</sequence>
<gene>
    <name evidence="7" type="ORF">PV08_01794</name>
</gene>
<dbReference type="InterPro" id="IPR000433">
    <property type="entry name" value="Znf_ZZ"/>
</dbReference>
<evidence type="ECO:0000259" key="6">
    <source>
        <dbReference type="PROSITE" id="PS50135"/>
    </source>
</evidence>
<evidence type="ECO:0000256" key="2">
    <source>
        <dbReference type="ARBA" id="ARBA00022771"/>
    </source>
</evidence>
<evidence type="ECO:0000256" key="3">
    <source>
        <dbReference type="ARBA" id="ARBA00022833"/>
    </source>
</evidence>
<dbReference type="EMBL" id="KN847492">
    <property type="protein sequence ID" value="KIW21214.1"/>
    <property type="molecule type" value="Genomic_DNA"/>
</dbReference>
<dbReference type="PROSITE" id="PS50135">
    <property type="entry name" value="ZF_ZZ_2"/>
    <property type="match status" value="1"/>
</dbReference>
<keyword evidence="1" id="KW-0479">Metal-binding</keyword>
<keyword evidence="8" id="KW-1185">Reference proteome</keyword>
<accession>A0A0D2CCI6</accession>
<dbReference type="Proteomes" id="UP000053328">
    <property type="component" value="Unassembled WGS sequence"/>
</dbReference>
<protein>
    <recommendedName>
        <fullName evidence="6">ZZ-type domain-containing protein</fullName>
    </recommendedName>
</protein>
<proteinExistence type="predicted"/>
<feature type="region of interest" description="Disordered" evidence="5">
    <location>
        <begin position="69"/>
        <end position="90"/>
    </location>
</feature>
<evidence type="ECO:0000313" key="8">
    <source>
        <dbReference type="Proteomes" id="UP000053328"/>
    </source>
</evidence>
<dbReference type="Gene3D" id="3.30.60.90">
    <property type="match status" value="1"/>
</dbReference>
<keyword evidence="3" id="KW-0862">Zinc</keyword>
<dbReference type="AlphaFoldDB" id="A0A0D2CCI6"/>
<organism evidence="7 8">
    <name type="scientific">Exophiala spinifera</name>
    <dbReference type="NCBI Taxonomy" id="91928"/>
    <lineage>
        <taxon>Eukaryota</taxon>
        <taxon>Fungi</taxon>
        <taxon>Dikarya</taxon>
        <taxon>Ascomycota</taxon>
        <taxon>Pezizomycotina</taxon>
        <taxon>Eurotiomycetes</taxon>
        <taxon>Chaetothyriomycetidae</taxon>
        <taxon>Chaetothyriales</taxon>
        <taxon>Herpotrichiellaceae</taxon>
        <taxon>Exophiala</taxon>
    </lineage>
</organism>
<dbReference type="HOGENOM" id="CLU_471747_0_0_1"/>
<dbReference type="STRING" id="91928.A0A0D2CCI6"/>
<evidence type="ECO:0000256" key="4">
    <source>
        <dbReference type="PROSITE-ProRule" id="PRU00228"/>
    </source>
</evidence>
<feature type="domain" description="ZZ-type" evidence="6">
    <location>
        <begin position="474"/>
        <end position="530"/>
    </location>
</feature>
<evidence type="ECO:0000256" key="5">
    <source>
        <dbReference type="SAM" id="MobiDB-lite"/>
    </source>
</evidence>